<name>A0ACB8TCL0_9AGAM</name>
<reference evidence="1" key="2">
    <citation type="journal article" date="2022" name="New Phytol.">
        <title>Evolutionary transition to the ectomycorrhizal habit in the genomes of a hyperdiverse lineage of mushroom-forming fungi.</title>
        <authorList>
            <person name="Looney B."/>
            <person name="Miyauchi S."/>
            <person name="Morin E."/>
            <person name="Drula E."/>
            <person name="Courty P.E."/>
            <person name="Kohler A."/>
            <person name="Kuo A."/>
            <person name="LaButti K."/>
            <person name="Pangilinan J."/>
            <person name="Lipzen A."/>
            <person name="Riley R."/>
            <person name="Andreopoulos W."/>
            <person name="He G."/>
            <person name="Johnson J."/>
            <person name="Nolan M."/>
            <person name="Tritt A."/>
            <person name="Barry K.W."/>
            <person name="Grigoriev I.V."/>
            <person name="Nagy L.G."/>
            <person name="Hibbett D."/>
            <person name="Henrissat B."/>
            <person name="Matheny P.B."/>
            <person name="Labbe J."/>
            <person name="Martin F.M."/>
        </authorList>
    </citation>
    <scope>NUCLEOTIDE SEQUENCE</scope>
    <source>
        <strain evidence="1">HHB10654</strain>
    </source>
</reference>
<gene>
    <name evidence="1" type="ORF">BV25DRAFT_1913268</name>
</gene>
<reference evidence="1" key="1">
    <citation type="submission" date="2021-03" db="EMBL/GenBank/DDBJ databases">
        <authorList>
            <consortium name="DOE Joint Genome Institute"/>
            <person name="Ahrendt S."/>
            <person name="Looney B.P."/>
            <person name="Miyauchi S."/>
            <person name="Morin E."/>
            <person name="Drula E."/>
            <person name="Courty P.E."/>
            <person name="Chicoki N."/>
            <person name="Fauchery L."/>
            <person name="Kohler A."/>
            <person name="Kuo A."/>
            <person name="Labutti K."/>
            <person name="Pangilinan J."/>
            <person name="Lipzen A."/>
            <person name="Riley R."/>
            <person name="Andreopoulos W."/>
            <person name="He G."/>
            <person name="Johnson J."/>
            <person name="Barry K.W."/>
            <person name="Grigoriev I.V."/>
            <person name="Nagy L."/>
            <person name="Hibbett D."/>
            <person name="Henrissat B."/>
            <person name="Matheny P.B."/>
            <person name="Labbe J."/>
            <person name="Martin F."/>
        </authorList>
    </citation>
    <scope>NUCLEOTIDE SEQUENCE</scope>
    <source>
        <strain evidence="1">HHB10654</strain>
    </source>
</reference>
<accession>A0ACB8TCL0</accession>
<evidence type="ECO:0000313" key="2">
    <source>
        <dbReference type="Proteomes" id="UP000814140"/>
    </source>
</evidence>
<organism evidence="1 2">
    <name type="scientific">Artomyces pyxidatus</name>
    <dbReference type="NCBI Taxonomy" id="48021"/>
    <lineage>
        <taxon>Eukaryota</taxon>
        <taxon>Fungi</taxon>
        <taxon>Dikarya</taxon>
        <taxon>Basidiomycota</taxon>
        <taxon>Agaricomycotina</taxon>
        <taxon>Agaricomycetes</taxon>
        <taxon>Russulales</taxon>
        <taxon>Auriscalpiaceae</taxon>
        <taxon>Artomyces</taxon>
    </lineage>
</organism>
<proteinExistence type="predicted"/>
<dbReference type="Proteomes" id="UP000814140">
    <property type="component" value="Unassembled WGS sequence"/>
</dbReference>
<protein>
    <submittedName>
        <fullName evidence="1">Uncharacterized protein</fullName>
    </submittedName>
</protein>
<keyword evidence="2" id="KW-1185">Reference proteome</keyword>
<comment type="caution">
    <text evidence="1">The sequence shown here is derived from an EMBL/GenBank/DDBJ whole genome shotgun (WGS) entry which is preliminary data.</text>
</comment>
<sequence length="468" mass="50885">MVVDSSIYDAQYPPSSQLSPSQWTTRARTSRDDDSGLDVRWQNTQSPSGALAALLSEAKKPLERPRQKLTLQVFELPGPSTSFPSISASTSTSSSRDTQRPRSRSARPRTLERARHDLVRSVDPDDAAVLGKLVKSASEKMDETSRVKQKKFELSKGRKPREASSSRVTKKGTADKRPELGVAGPSGRTRSLEELYDHTNLHCDASVRSSTRHEGLSSMTRASSRKFTEDSVFVEGDGTTLMEVDSPEKEPAKEKWILPQQPSLSNMSTFKPSHHSTLRQPRPLTSDSSHLTKPTLSGTRSRGATLTRAASTPESQSIQSSSTSTACTAVAVPQTKHSHTSAATAPGSRYTPAQVISSHTPANHHPQPSAPRLSQRPPALGMRRPVTGYTSGPATAPAPSQAFKNRVPPFKPPLARPQPSAHAPVTKQEVAPPPRCIQIEDQTAEADSSYEMPSMDMDLLDAVMQKYD</sequence>
<dbReference type="EMBL" id="MU277194">
    <property type="protein sequence ID" value="KAI0065835.1"/>
    <property type="molecule type" value="Genomic_DNA"/>
</dbReference>
<evidence type="ECO:0000313" key="1">
    <source>
        <dbReference type="EMBL" id="KAI0065835.1"/>
    </source>
</evidence>